<sequence length="108" mass="12352">MADRRRRRRQSDGESDEEPSEAGIVPENKPRISECESESEHRDAGMNPIMPEIKHDLFECEHSARSAPTKRRRLQLTSAAWRKFSGLTQISSLRTVFMSVHKTTIQGS</sequence>
<protein>
    <submittedName>
        <fullName evidence="2">Uncharacterized protein</fullName>
    </submittedName>
</protein>
<keyword evidence="3" id="KW-1185">Reference proteome</keyword>
<evidence type="ECO:0000313" key="3">
    <source>
        <dbReference type="Proteomes" id="UP001217089"/>
    </source>
</evidence>
<proteinExistence type="predicted"/>
<accession>A0ABQ9FY71</accession>
<gene>
    <name evidence="2" type="ORF">KUTeg_002272</name>
</gene>
<name>A0ABQ9FY71_TEGGR</name>
<evidence type="ECO:0000256" key="1">
    <source>
        <dbReference type="SAM" id="MobiDB-lite"/>
    </source>
</evidence>
<feature type="region of interest" description="Disordered" evidence="1">
    <location>
        <begin position="1"/>
        <end position="47"/>
    </location>
</feature>
<dbReference type="Proteomes" id="UP001217089">
    <property type="component" value="Unassembled WGS sequence"/>
</dbReference>
<comment type="caution">
    <text evidence="2">The sequence shown here is derived from an EMBL/GenBank/DDBJ whole genome shotgun (WGS) entry which is preliminary data.</text>
</comment>
<evidence type="ECO:0000313" key="2">
    <source>
        <dbReference type="EMBL" id="KAJ8320685.1"/>
    </source>
</evidence>
<organism evidence="2 3">
    <name type="scientific">Tegillarca granosa</name>
    <name type="common">Malaysian cockle</name>
    <name type="synonym">Anadara granosa</name>
    <dbReference type="NCBI Taxonomy" id="220873"/>
    <lineage>
        <taxon>Eukaryota</taxon>
        <taxon>Metazoa</taxon>
        <taxon>Spiralia</taxon>
        <taxon>Lophotrochozoa</taxon>
        <taxon>Mollusca</taxon>
        <taxon>Bivalvia</taxon>
        <taxon>Autobranchia</taxon>
        <taxon>Pteriomorphia</taxon>
        <taxon>Arcoida</taxon>
        <taxon>Arcoidea</taxon>
        <taxon>Arcidae</taxon>
        <taxon>Tegillarca</taxon>
    </lineage>
</organism>
<feature type="compositionally biased region" description="Basic and acidic residues" evidence="1">
    <location>
        <begin position="28"/>
        <end position="44"/>
    </location>
</feature>
<reference evidence="2 3" key="1">
    <citation type="submission" date="2022-12" db="EMBL/GenBank/DDBJ databases">
        <title>Chromosome-level genome of Tegillarca granosa.</title>
        <authorList>
            <person name="Kim J."/>
        </authorList>
    </citation>
    <scope>NUCLEOTIDE SEQUENCE [LARGE SCALE GENOMIC DNA]</scope>
    <source>
        <strain evidence="2">Teg-2019</strain>
        <tissue evidence="2">Adductor muscle</tissue>
    </source>
</reference>
<dbReference type="EMBL" id="JARBDR010000141">
    <property type="protein sequence ID" value="KAJ8320685.1"/>
    <property type="molecule type" value="Genomic_DNA"/>
</dbReference>